<evidence type="ECO:0000256" key="7">
    <source>
        <dbReference type="ARBA" id="ARBA00033408"/>
    </source>
</evidence>
<protein>
    <recommendedName>
        <fullName evidence="2">DNA repair protein RecN</fullName>
    </recommendedName>
    <alternativeName>
        <fullName evidence="7">Recombination protein N</fullName>
    </alternativeName>
</protein>
<proteinExistence type="inferred from homology"/>
<sequence length="292" mass="32727">MQERIESCWVELKDIEQEVRAKAESVNVNPERAALVEERLSLLYTLLKKHHVDTVDELIGIMEDLEEKSGITTEHRIELEKLEEEIKSCTERRNNLASELHARRVEASERFIEKMTSSVRELEMPHAIFKIEISGLQQYNITGSDNVTYFFSANKNIPPRELAKVASGGELSRIMLCLKALMATGKGMPSMIFDEIDSGVSGSIADKMGNLLDELSKKMQIFAITHLPQIACKGNCHLLVYKEIDGTGTTKTNIREIHGEERVTEVARMLSGAELTEASIANARVLLGKNLT</sequence>
<dbReference type="EMBL" id="VSSQ01039578">
    <property type="protein sequence ID" value="MPM92669.1"/>
    <property type="molecule type" value="Genomic_DNA"/>
</dbReference>
<name>A0A645DTR4_9ZZZZ</name>
<dbReference type="PANTHER" id="PTHR11059">
    <property type="entry name" value="DNA REPAIR PROTEIN RECN"/>
    <property type="match status" value="1"/>
</dbReference>
<dbReference type="GO" id="GO:0043590">
    <property type="term" value="C:bacterial nucleoid"/>
    <property type="evidence" value="ECO:0007669"/>
    <property type="project" value="TreeGrafter"/>
</dbReference>
<keyword evidence="8" id="KW-0175">Coiled coil</keyword>
<keyword evidence="4" id="KW-0227">DNA damage</keyword>
<evidence type="ECO:0000256" key="8">
    <source>
        <dbReference type="SAM" id="Coils"/>
    </source>
</evidence>
<evidence type="ECO:0000256" key="2">
    <source>
        <dbReference type="ARBA" id="ARBA00021315"/>
    </source>
</evidence>
<dbReference type="CDD" id="cd03241">
    <property type="entry name" value="ABC_RecN"/>
    <property type="match status" value="1"/>
</dbReference>
<dbReference type="PANTHER" id="PTHR11059:SF0">
    <property type="entry name" value="DNA REPAIR PROTEIN RECN"/>
    <property type="match status" value="1"/>
</dbReference>
<organism evidence="9">
    <name type="scientific">bioreactor metagenome</name>
    <dbReference type="NCBI Taxonomy" id="1076179"/>
    <lineage>
        <taxon>unclassified sequences</taxon>
        <taxon>metagenomes</taxon>
        <taxon>ecological metagenomes</taxon>
    </lineage>
</organism>
<dbReference type="SUPFAM" id="SSF52540">
    <property type="entry name" value="P-loop containing nucleoside triphosphate hydrolases"/>
    <property type="match status" value="1"/>
</dbReference>
<dbReference type="InterPro" id="IPR027417">
    <property type="entry name" value="P-loop_NTPase"/>
</dbReference>
<comment type="caution">
    <text evidence="9">The sequence shown here is derived from an EMBL/GenBank/DDBJ whole genome shotgun (WGS) entry which is preliminary data.</text>
</comment>
<evidence type="ECO:0000256" key="3">
    <source>
        <dbReference type="ARBA" id="ARBA00022741"/>
    </source>
</evidence>
<dbReference type="GO" id="GO:0006281">
    <property type="term" value="P:DNA repair"/>
    <property type="evidence" value="ECO:0007669"/>
    <property type="project" value="UniProtKB-KW"/>
</dbReference>
<evidence type="ECO:0000256" key="1">
    <source>
        <dbReference type="ARBA" id="ARBA00009441"/>
    </source>
</evidence>
<evidence type="ECO:0000256" key="5">
    <source>
        <dbReference type="ARBA" id="ARBA00022840"/>
    </source>
</evidence>
<gene>
    <name evidence="9" type="primary">recN_40</name>
    <name evidence="9" type="ORF">SDC9_139804</name>
</gene>
<dbReference type="InterPro" id="IPR004604">
    <property type="entry name" value="DNA_recomb/repair_RecN"/>
</dbReference>
<accession>A0A645DTR4</accession>
<dbReference type="Gene3D" id="3.40.50.300">
    <property type="entry name" value="P-loop containing nucleotide triphosphate hydrolases"/>
    <property type="match status" value="1"/>
</dbReference>
<comment type="similarity">
    <text evidence="1">Belongs to the RecN family.</text>
</comment>
<keyword evidence="3" id="KW-0547">Nucleotide-binding</keyword>
<dbReference type="GO" id="GO:0006310">
    <property type="term" value="P:DNA recombination"/>
    <property type="evidence" value="ECO:0007669"/>
    <property type="project" value="InterPro"/>
</dbReference>
<evidence type="ECO:0000313" key="9">
    <source>
        <dbReference type="EMBL" id="MPM92669.1"/>
    </source>
</evidence>
<reference evidence="9" key="1">
    <citation type="submission" date="2019-08" db="EMBL/GenBank/DDBJ databases">
        <authorList>
            <person name="Kucharzyk K."/>
            <person name="Murdoch R.W."/>
            <person name="Higgins S."/>
            <person name="Loffler F."/>
        </authorList>
    </citation>
    <scope>NUCLEOTIDE SEQUENCE</scope>
</reference>
<feature type="coiled-coil region" evidence="8">
    <location>
        <begin position="65"/>
        <end position="99"/>
    </location>
</feature>
<evidence type="ECO:0000256" key="4">
    <source>
        <dbReference type="ARBA" id="ARBA00022763"/>
    </source>
</evidence>
<dbReference type="GO" id="GO:0009432">
    <property type="term" value="P:SOS response"/>
    <property type="evidence" value="ECO:0007669"/>
    <property type="project" value="TreeGrafter"/>
</dbReference>
<dbReference type="AlphaFoldDB" id="A0A645DTR4"/>
<evidence type="ECO:0000256" key="6">
    <source>
        <dbReference type="ARBA" id="ARBA00023204"/>
    </source>
</evidence>
<dbReference type="GO" id="GO:0005524">
    <property type="term" value="F:ATP binding"/>
    <property type="evidence" value="ECO:0007669"/>
    <property type="project" value="UniProtKB-KW"/>
</dbReference>
<keyword evidence="5" id="KW-0067">ATP-binding</keyword>
<keyword evidence="6" id="KW-0234">DNA repair</keyword>